<dbReference type="GO" id="GO:0140097">
    <property type="term" value="F:catalytic activity, acting on DNA"/>
    <property type="evidence" value="ECO:0007669"/>
    <property type="project" value="UniProtKB-ARBA"/>
</dbReference>
<dbReference type="Pfam" id="PF00271">
    <property type="entry name" value="Helicase_C"/>
    <property type="match status" value="1"/>
</dbReference>
<dbReference type="InterPro" id="IPR001650">
    <property type="entry name" value="Helicase_C-like"/>
</dbReference>
<keyword evidence="2" id="KW-0067">ATP-binding</keyword>
<reference evidence="5 6" key="1">
    <citation type="submission" date="2019-08" db="EMBL/GenBank/DDBJ databases">
        <authorList>
            <person name="Chen S.-C."/>
            <person name="Lai M.-C."/>
            <person name="You Y.-T."/>
        </authorList>
    </citation>
    <scope>NUCLEOTIDE SEQUENCE [LARGE SCALE GENOMIC DNA]</scope>
    <source>
        <strain evidence="5 6">P2F9704a</strain>
    </source>
</reference>
<evidence type="ECO:0000259" key="4">
    <source>
        <dbReference type="PROSITE" id="PS51194"/>
    </source>
</evidence>
<dbReference type="SMART" id="SM00490">
    <property type="entry name" value="HELICc"/>
    <property type="match status" value="1"/>
</dbReference>
<keyword evidence="5" id="KW-0347">Helicase</keyword>
<dbReference type="InterPro" id="IPR014001">
    <property type="entry name" value="Helicase_ATP-bd"/>
</dbReference>
<dbReference type="PANTHER" id="PTHR47962">
    <property type="entry name" value="ATP-DEPENDENT HELICASE LHR-RELATED-RELATED"/>
    <property type="match status" value="1"/>
</dbReference>
<keyword evidence="6" id="KW-1185">Reference proteome</keyword>
<sequence length="717" mass="78768">MCPVSMPEKDTSFTTGAYSRLHPALREILASRLRWDDLWSVQEEALSVGSAGSDLIIIAPTAGGKTESGFLPALDSLLKTGASGVGVLYISPLKALINDQINRITRMTAPLGLEVRAWHGDIVRSDRIWKEGEAPHILLTTPESLEILLGDAEYRSALINLRSVIVDEVHAFMGSDRGVQLACLLDRLDILSGRKIQRIGLSATIGNPEELLEWFSDKQRRQHLVAIPPPRVGRRFSFILDSVEYKRILSLARVVVGKKALVFTGSRSEAEKLHSGLSLRNKSAYVHHSAVSSDLRTRAEEEMAGDSPACIICTSTLELGIDIGGLDLVVQYGAPDSVSSFLQRLGRSGRRGRPPEMVFILSSGEEALLAAAAIESARNREAEPLLPLRFPCHVFVQQLFVLLRQRRMLGRSSLLRALLHLSPFAGISTVDADLILDHLLDSGYLAMDGDLLVIGMTAEAELSRSHWISLCSVISAGGGYRAVTPDGEAVGTLDSLFVEIAAEEGFTLAGRGWRVISRDDARRGLLVVQSDRHGPRPFWTGGGRAGVSPLLAHAVGRIAARRGSDLSLPEEMHEVINDEIHSWPYGISPEKICVISEPLPEGELVSLWTFLGERQNATLAHLMRHLLPPRWPVRSTYAAVTVEVPRGDFGEAEVREALIQLIRTTEEELIQQLPPLPPETWAFGRLLPDEIRQRMAAVDIYSLPEVVAAVRERYSRL</sequence>
<proteinExistence type="predicted"/>
<dbReference type="InterPro" id="IPR027417">
    <property type="entry name" value="P-loop_NTPase"/>
</dbReference>
<dbReference type="SUPFAM" id="SSF52540">
    <property type="entry name" value="P-loop containing nucleoside triphosphate hydrolases"/>
    <property type="match status" value="1"/>
</dbReference>
<evidence type="ECO:0000313" key="6">
    <source>
        <dbReference type="Proteomes" id="UP001524383"/>
    </source>
</evidence>
<keyword evidence="5" id="KW-0378">Hydrolase</keyword>
<comment type="caution">
    <text evidence="5">The sequence shown here is derived from an EMBL/GenBank/DDBJ whole genome shotgun (WGS) entry which is preliminary data.</text>
</comment>
<dbReference type="Gene3D" id="3.40.50.300">
    <property type="entry name" value="P-loop containing nucleotide triphosphate hydrolases"/>
    <property type="match status" value="2"/>
</dbReference>
<protein>
    <submittedName>
        <fullName evidence="5">DEAD/DEAH box helicase</fullName>
    </submittedName>
</protein>
<evidence type="ECO:0000259" key="3">
    <source>
        <dbReference type="PROSITE" id="PS51192"/>
    </source>
</evidence>
<dbReference type="PANTHER" id="PTHR47962:SF5">
    <property type="entry name" value="ATP-DEPENDENT HELICASE LHR-RELATED"/>
    <property type="match status" value="1"/>
</dbReference>
<name>A0ABD4TP69_9EURY</name>
<dbReference type="AlphaFoldDB" id="A0ABD4TP69"/>
<dbReference type="Proteomes" id="UP001524383">
    <property type="component" value="Unassembled WGS sequence"/>
</dbReference>
<dbReference type="PROSITE" id="PS51194">
    <property type="entry name" value="HELICASE_CTER"/>
    <property type="match status" value="1"/>
</dbReference>
<evidence type="ECO:0000256" key="2">
    <source>
        <dbReference type="ARBA" id="ARBA00022840"/>
    </source>
</evidence>
<feature type="domain" description="Helicase C-terminal" evidence="4">
    <location>
        <begin position="247"/>
        <end position="394"/>
    </location>
</feature>
<evidence type="ECO:0000256" key="1">
    <source>
        <dbReference type="ARBA" id="ARBA00022741"/>
    </source>
</evidence>
<evidence type="ECO:0000313" key="5">
    <source>
        <dbReference type="EMBL" id="MCQ1539553.1"/>
    </source>
</evidence>
<dbReference type="InterPro" id="IPR052511">
    <property type="entry name" value="ATP-dep_Helicase"/>
</dbReference>
<keyword evidence="1" id="KW-0547">Nucleotide-binding</keyword>
<dbReference type="Pfam" id="PF00270">
    <property type="entry name" value="DEAD"/>
    <property type="match status" value="1"/>
</dbReference>
<gene>
    <name evidence="5" type="ORF">FTO68_11250</name>
</gene>
<dbReference type="InterPro" id="IPR011545">
    <property type="entry name" value="DEAD/DEAH_box_helicase_dom"/>
</dbReference>
<dbReference type="PROSITE" id="PS51192">
    <property type="entry name" value="HELICASE_ATP_BIND_1"/>
    <property type="match status" value="1"/>
</dbReference>
<dbReference type="GO" id="GO:0005524">
    <property type="term" value="F:ATP binding"/>
    <property type="evidence" value="ECO:0007669"/>
    <property type="project" value="UniProtKB-KW"/>
</dbReference>
<feature type="domain" description="Helicase ATP-binding" evidence="3">
    <location>
        <begin position="46"/>
        <end position="223"/>
    </location>
</feature>
<accession>A0ABD4TP69</accession>
<dbReference type="SMART" id="SM00487">
    <property type="entry name" value="DEXDc"/>
    <property type="match status" value="1"/>
</dbReference>
<dbReference type="EMBL" id="VOTZ01000039">
    <property type="protein sequence ID" value="MCQ1539553.1"/>
    <property type="molecule type" value="Genomic_DNA"/>
</dbReference>
<organism evidence="5 6">
    <name type="scientific">Methanocalculus taiwanensis</name>
    <dbReference type="NCBI Taxonomy" id="106207"/>
    <lineage>
        <taxon>Archaea</taxon>
        <taxon>Methanobacteriati</taxon>
        <taxon>Methanobacteriota</taxon>
        <taxon>Stenosarchaea group</taxon>
        <taxon>Methanomicrobia</taxon>
        <taxon>Methanomicrobiales</taxon>
        <taxon>Methanocalculaceae</taxon>
        <taxon>Methanocalculus</taxon>
    </lineage>
</organism>
<dbReference type="GO" id="GO:0004386">
    <property type="term" value="F:helicase activity"/>
    <property type="evidence" value="ECO:0007669"/>
    <property type="project" value="UniProtKB-KW"/>
</dbReference>